<organism evidence="2 3">
    <name type="scientific">Colletotrichum higginsianum (strain IMI 349063)</name>
    <name type="common">Crucifer anthracnose fungus</name>
    <dbReference type="NCBI Taxonomy" id="759273"/>
    <lineage>
        <taxon>Eukaryota</taxon>
        <taxon>Fungi</taxon>
        <taxon>Dikarya</taxon>
        <taxon>Ascomycota</taxon>
        <taxon>Pezizomycotina</taxon>
        <taxon>Sordariomycetes</taxon>
        <taxon>Hypocreomycetidae</taxon>
        <taxon>Glomerellales</taxon>
        <taxon>Glomerellaceae</taxon>
        <taxon>Colletotrichum</taxon>
        <taxon>Colletotrichum destructivum species complex</taxon>
    </lineage>
</organism>
<gene>
    <name evidence="2" type="ORF">CH063_15671</name>
</gene>
<feature type="compositionally biased region" description="Polar residues" evidence="1">
    <location>
        <begin position="7"/>
        <end position="21"/>
    </location>
</feature>
<feature type="region of interest" description="Disordered" evidence="1">
    <location>
        <begin position="1"/>
        <end position="21"/>
    </location>
</feature>
<reference evidence="3" key="1">
    <citation type="journal article" date="2012" name="Nat. Genet.">
        <title>Lifestyle transitions in plant pathogenic Colletotrichum fungi deciphered by genome and transcriptome analyses.</title>
        <authorList>
            <person name="O'Connell R.J."/>
            <person name="Thon M.R."/>
            <person name="Hacquard S."/>
            <person name="Amyotte S.G."/>
            <person name="Kleemann J."/>
            <person name="Torres M.F."/>
            <person name="Damm U."/>
            <person name="Buiate E.A."/>
            <person name="Epstein L."/>
            <person name="Alkan N."/>
            <person name="Altmueller J."/>
            <person name="Alvarado-Balderrama L."/>
            <person name="Bauser C.A."/>
            <person name="Becker C."/>
            <person name="Birren B.W."/>
            <person name="Chen Z."/>
            <person name="Choi J."/>
            <person name="Crouch J.A."/>
            <person name="Duvick J.P."/>
            <person name="Farman M.A."/>
            <person name="Gan P."/>
            <person name="Heiman D."/>
            <person name="Henrissat B."/>
            <person name="Howard R.J."/>
            <person name="Kabbage M."/>
            <person name="Koch C."/>
            <person name="Kracher B."/>
            <person name="Kubo Y."/>
            <person name="Law A.D."/>
            <person name="Lebrun M.-H."/>
            <person name="Lee Y.-H."/>
            <person name="Miyara I."/>
            <person name="Moore N."/>
            <person name="Neumann U."/>
            <person name="Nordstroem K."/>
            <person name="Panaccione D.G."/>
            <person name="Panstruga R."/>
            <person name="Place M."/>
            <person name="Proctor R.H."/>
            <person name="Prusky D."/>
            <person name="Rech G."/>
            <person name="Reinhardt R."/>
            <person name="Rollins J.A."/>
            <person name="Rounsley S."/>
            <person name="Schardl C.L."/>
            <person name="Schwartz D.C."/>
            <person name="Shenoy N."/>
            <person name="Shirasu K."/>
            <person name="Sikhakolli U.R."/>
            <person name="Stueber K."/>
            <person name="Sukno S.A."/>
            <person name="Sweigard J.A."/>
            <person name="Takano Y."/>
            <person name="Takahara H."/>
            <person name="Trail F."/>
            <person name="van der Does H.C."/>
            <person name="Voll L.M."/>
            <person name="Will I."/>
            <person name="Young S."/>
            <person name="Zeng Q."/>
            <person name="Zhang J."/>
            <person name="Zhou S."/>
            <person name="Dickman M.B."/>
            <person name="Schulze-Lefert P."/>
            <person name="Ver Loren van Themaat E."/>
            <person name="Ma L.-J."/>
            <person name="Vaillancourt L.J."/>
        </authorList>
    </citation>
    <scope>NUCLEOTIDE SEQUENCE [LARGE SCALE GENOMIC DNA]</scope>
    <source>
        <strain evidence="3">IMI 349063</strain>
    </source>
</reference>
<name>H1W3W8_COLHI</name>
<dbReference type="HOGENOM" id="CLU_2694452_0_0_1"/>
<dbReference type="AlphaFoldDB" id="H1W3W8"/>
<protein>
    <submittedName>
        <fullName evidence="2">Uncharacterized protein</fullName>
    </submittedName>
</protein>
<proteinExistence type="predicted"/>
<feature type="non-terminal residue" evidence="2">
    <location>
        <position position="74"/>
    </location>
</feature>
<accession>H1W3W8</accession>
<feature type="compositionally biased region" description="Basic and acidic residues" evidence="1">
    <location>
        <begin position="64"/>
        <end position="74"/>
    </location>
</feature>
<evidence type="ECO:0000313" key="2">
    <source>
        <dbReference type="EMBL" id="CCF47181.1"/>
    </source>
</evidence>
<evidence type="ECO:0000313" key="3">
    <source>
        <dbReference type="Proteomes" id="UP000007174"/>
    </source>
</evidence>
<evidence type="ECO:0000256" key="1">
    <source>
        <dbReference type="SAM" id="MobiDB-lite"/>
    </source>
</evidence>
<dbReference type="Proteomes" id="UP000007174">
    <property type="component" value="Unassembled WGS sequence"/>
</dbReference>
<sequence length="74" mass="8124">MARVPGRQSSLPPLHHSTTTRCWPSVGHVPYLGWCVLKIVPCHVCVPQPNFQPPPGSKAGCARYLDHRPSSEPT</sequence>
<dbReference type="EMBL" id="CACQ02009453">
    <property type="protein sequence ID" value="CCF47181.1"/>
    <property type="molecule type" value="Genomic_DNA"/>
</dbReference>
<feature type="region of interest" description="Disordered" evidence="1">
    <location>
        <begin position="50"/>
        <end position="74"/>
    </location>
</feature>